<gene>
    <name evidence="1" type="ORF">OVN521_LOCUS50045</name>
</gene>
<evidence type="ECO:0000313" key="1">
    <source>
        <dbReference type="EMBL" id="CAF4747907.1"/>
    </source>
</evidence>
<protein>
    <submittedName>
        <fullName evidence="1">Uncharacterized protein</fullName>
    </submittedName>
</protein>
<organism evidence="1 2">
    <name type="scientific">Rotaria magnacalcarata</name>
    <dbReference type="NCBI Taxonomy" id="392030"/>
    <lineage>
        <taxon>Eukaryota</taxon>
        <taxon>Metazoa</taxon>
        <taxon>Spiralia</taxon>
        <taxon>Gnathifera</taxon>
        <taxon>Rotifera</taxon>
        <taxon>Eurotatoria</taxon>
        <taxon>Bdelloidea</taxon>
        <taxon>Philodinida</taxon>
        <taxon>Philodinidae</taxon>
        <taxon>Rotaria</taxon>
    </lineage>
</organism>
<dbReference type="AlphaFoldDB" id="A0A821LAD4"/>
<evidence type="ECO:0000313" key="2">
    <source>
        <dbReference type="Proteomes" id="UP000663866"/>
    </source>
</evidence>
<reference evidence="1" key="1">
    <citation type="submission" date="2021-02" db="EMBL/GenBank/DDBJ databases">
        <authorList>
            <person name="Nowell W R."/>
        </authorList>
    </citation>
    <scope>NUCLEOTIDE SEQUENCE</scope>
</reference>
<dbReference type="Proteomes" id="UP000663866">
    <property type="component" value="Unassembled WGS sequence"/>
</dbReference>
<sequence length="80" mass="9461">KNRHTVVQNWHDVTQYVQSQKDDQQHYYPISSSYRSSIKQTSTPDTTYMIVKQNQPSQRCYKTNSLDQHNDNGIVIVERC</sequence>
<keyword evidence="2" id="KW-1185">Reference proteome</keyword>
<name>A0A821LAD4_9BILA</name>
<feature type="non-terminal residue" evidence="1">
    <location>
        <position position="80"/>
    </location>
</feature>
<feature type="non-terminal residue" evidence="1">
    <location>
        <position position="1"/>
    </location>
</feature>
<comment type="caution">
    <text evidence="1">The sequence shown here is derived from an EMBL/GenBank/DDBJ whole genome shotgun (WGS) entry which is preliminary data.</text>
</comment>
<dbReference type="EMBL" id="CAJOBG010113034">
    <property type="protein sequence ID" value="CAF4747907.1"/>
    <property type="molecule type" value="Genomic_DNA"/>
</dbReference>
<proteinExistence type="predicted"/>
<accession>A0A821LAD4</accession>